<evidence type="ECO:0000259" key="12">
    <source>
        <dbReference type="PROSITE" id="PS51230"/>
    </source>
</evidence>
<dbReference type="Pfam" id="PF03271">
    <property type="entry name" value="EB1"/>
    <property type="match status" value="1"/>
</dbReference>
<dbReference type="PANTHER" id="PTHR45769">
    <property type="entry name" value="ADENOSINE KINASE"/>
    <property type="match status" value="1"/>
</dbReference>
<keyword evidence="14" id="KW-1185">Reference proteome</keyword>
<dbReference type="InterPro" id="IPR001805">
    <property type="entry name" value="Adenokinase"/>
</dbReference>
<dbReference type="GO" id="GO:0005829">
    <property type="term" value="C:cytosol"/>
    <property type="evidence" value="ECO:0007669"/>
    <property type="project" value="TreeGrafter"/>
</dbReference>
<dbReference type="PANTHER" id="PTHR45769:SF3">
    <property type="entry name" value="ADENOSINE KINASE"/>
    <property type="match status" value="1"/>
</dbReference>
<reference evidence="13" key="1">
    <citation type="submission" date="2019-12" db="EMBL/GenBank/DDBJ databases">
        <authorList>
            <person name="Scholes J."/>
        </authorList>
    </citation>
    <scope>NUCLEOTIDE SEQUENCE</scope>
</reference>
<dbReference type="AlphaFoldDB" id="A0A9N7N9F5"/>
<dbReference type="GO" id="GO:0005524">
    <property type="term" value="F:ATP binding"/>
    <property type="evidence" value="ECO:0007669"/>
    <property type="project" value="UniProtKB-UniRule"/>
</dbReference>
<comment type="function">
    <text evidence="11">ATP dependent phosphorylation of adenosine and other related nucleoside analogs to monophosphate derivatives.</text>
</comment>
<gene>
    <name evidence="13" type="ORF">SHERM_22584</name>
</gene>
<dbReference type="CDD" id="cd01168">
    <property type="entry name" value="adenosine_kinase"/>
    <property type="match status" value="1"/>
</dbReference>
<dbReference type="InterPro" id="IPR004953">
    <property type="entry name" value="EB1_C"/>
</dbReference>
<dbReference type="GO" id="GO:0008017">
    <property type="term" value="F:microtubule binding"/>
    <property type="evidence" value="ECO:0007669"/>
    <property type="project" value="InterPro"/>
</dbReference>
<comment type="pathway">
    <text evidence="2 11">Purine metabolism; AMP biosynthesis via salvage pathway; AMP from adenosine: step 1/1.</text>
</comment>
<keyword evidence="5 11" id="KW-0808">Transferase</keyword>
<evidence type="ECO:0000256" key="7">
    <source>
        <dbReference type="ARBA" id="ARBA00022741"/>
    </source>
</evidence>
<dbReference type="InterPro" id="IPR029056">
    <property type="entry name" value="Ribokinase-like"/>
</dbReference>
<dbReference type="PROSITE" id="PS51230">
    <property type="entry name" value="EB1_C"/>
    <property type="match status" value="1"/>
</dbReference>
<name>A0A9N7N9F5_STRHE</name>
<keyword evidence="9 11" id="KW-0067">ATP-binding</keyword>
<dbReference type="Gene3D" id="1.20.5.1430">
    <property type="match status" value="1"/>
</dbReference>
<dbReference type="SUPFAM" id="SSF140612">
    <property type="entry name" value="EB1 dimerisation domain-like"/>
    <property type="match status" value="1"/>
</dbReference>
<dbReference type="OrthoDB" id="432447at2759"/>
<dbReference type="SUPFAM" id="SSF53613">
    <property type="entry name" value="Ribokinase-like"/>
    <property type="match status" value="1"/>
</dbReference>
<dbReference type="EMBL" id="CACSLK010027229">
    <property type="protein sequence ID" value="CAA0826138.1"/>
    <property type="molecule type" value="Genomic_DNA"/>
</dbReference>
<keyword evidence="11" id="KW-0460">Magnesium</keyword>
<evidence type="ECO:0000256" key="9">
    <source>
        <dbReference type="ARBA" id="ARBA00022840"/>
    </source>
</evidence>
<dbReference type="Gene3D" id="3.40.1190.20">
    <property type="match status" value="1"/>
</dbReference>
<sequence>MLQIPGATSYIGPIGKDKFGEEMKKNATQAGVNDDSPTGTCGVHVVGSERSLVVNLSAANWYKLDHLKKPESWALVEKAKFYYIARFFLTVSPESILHVVEHAVANNKVFLTNLSAPFICDFFKDVKDKVFPYMDYVFGNETEARAFSKVHGWETDNVEQITVKISQLLKASGTHKRITVITQGADPIVVAEDGKVKLLPIIPLTKEKLLQLSVHSMEKERDFYFSRLREIEILCQNPDTEKLPVVKEIKGIIYAANDDDESVVAEDQACLTSSEHVLSEEIENKMKADTQKRKGINNIDVDVAASNTLSPRQRLVESSDVHCSGSSLVTY</sequence>
<dbReference type="Pfam" id="PF00294">
    <property type="entry name" value="PfkB"/>
    <property type="match status" value="1"/>
</dbReference>
<keyword evidence="7 11" id="KW-0547">Nucleotide-binding</keyword>
<dbReference type="GO" id="GO:0005634">
    <property type="term" value="C:nucleus"/>
    <property type="evidence" value="ECO:0007669"/>
    <property type="project" value="TreeGrafter"/>
</dbReference>
<evidence type="ECO:0000256" key="10">
    <source>
        <dbReference type="PROSITE-ProRule" id="PRU00576"/>
    </source>
</evidence>
<dbReference type="GO" id="GO:0044209">
    <property type="term" value="P:AMP salvage"/>
    <property type="evidence" value="ECO:0007669"/>
    <property type="project" value="UniProtKB-UniRule"/>
</dbReference>
<evidence type="ECO:0000256" key="2">
    <source>
        <dbReference type="ARBA" id="ARBA00004801"/>
    </source>
</evidence>
<organism evidence="13 14">
    <name type="scientific">Striga hermonthica</name>
    <name type="common">Purple witchweed</name>
    <name type="synonym">Buchnera hermonthica</name>
    <dbReference type="NCBI Taxonomy" id="68872"/>
    <lineage>
        <taxon>Eukaryota</taxon>
        <taxon>Viridiplantae</taxon>
        <taxon>Streptophyta</taxon>
        <taxon>Embryophyta</taxon>
        <taxon>Tracheophyta</taxon>
        <taxon>Spermatophyta</taxon>
        <taxon>Magnoliopsida</taxon>
        <taxon>eudicotyledons</taxon>
        <taxon>Gunneridae</taxon>
        <taxon>Pentapetalae</taxon>
        <taxon>asterids</taxon>
        <taxon>lamiids</taxon>
        <taxon>Lamiales</taxon>
        <taxon>Orobanchaceae</taxon>
        <taxon>Buchnereae</taxon>
        <taxon>Striga</taxon>
    </lineage>
</organism>
<evidence type="ECO:0000256" key="8">
    <source>
        <dbReference type="ARBA" id="ARBA00022777"/>
    </source>
</evidence>
<dbReference type="InterPro" id="IPR036133">
    <property type="entry name" value="EB1_C_sf"/>
</dbReference>
<dbReference type="GO" id="GO:0004001">
    <property type="term" value="F:adenosine kinase activity"/>
    <property type="evidence" value="ECO:0007669"/>
    <property type="project" value="UniProtKB-UniRule"/>
</dbReference>
<accession>A0A9N7N9F5</accession>
<evidence type="ECO:0000256" key="3">
    <source>
        <dbReference type="ARBA" id="ARBA00010688"/>
    </source>
</evidence>
<dbReference type="GO" id="GO:0005874">
    <property type="term" value="C:microtubule"/>
    <property type="evidence" value="ECO:0007669"/>
    <property type="project" value="UniProtKB-KW"/>
</dbReference>
<dbReference type="Proteomes" id="UP001153555">
    <property type="component" value="Unassembled WGS sequence"/>
</dbReference>
<evidence type="ECO:0000256" key="5">
    <source>
        <dbReference type="ARBA" id="ARBA00022679"/>
    </source>
</evidence>
<evidence type="ECO:0000256" key="11">
    <source>
        <dbReference type="RuleBase" id="RU368116"/>
    </source>
</evidence>
<protein>
    <recommendedName>
        <fullName evidence="4 11">Adenosine kinase</fullName>
        <shortName evidence="11">AK</shortName>
        <ecNumber evidence="4 11">2.7.1.20</ecNumber>
    </recommendedName>
    <alternativeName>
        <fullName evidence="11">Adenosine 5'-phosphotransferase</fullName>
    </alternativeName>
</protein>
<keyword evidence="8 11" id="KW-0418">Kinase</keyword>
<comment type="cofactor">
    <cofactor evidence="1 11">
        <name>Mg(2+)</name>
        <dbReference type="ChEBI" id="CHEBI:18420"/>
    </cofactor>
</comment>
<keyword evidence="6 11" id="KW-0660">Purine salvage</keyword>
<evidence type="ECO:0000256" key="4">
    <source>
        <dbReference type="ARBA" id="ARBA00012119"/>
    </source>
</evidence>
<dbReference type="EC" id="2.7.1.20" evidence="4 11"/>
<evidence type="ECO:0000313" key="13">
    <source>
        <dbReference type="EMBL" id="CAA0826138.1"/>
    </source>
</evidence>
<comment type="catalytic activity">
    <reaction evidence="11">
        <text>adenosine + ATP = AMP + ADP + H(+)</text>
        <dbReference type="Rhea" id="RHEA:20824"/>
        <dbReference type="ChEBI" id="CHEBI:15378"/>
        <dbReference type="ChEBI" id="CHEBI:16335"/>
        <dbReference type="ChEBI" id="CHEBI:30616"/>
        <dbReference type="ChEBI" id="CHEBI:456215"/>
        <dbReference type="ChEBI" id="CHEBI:456216"/>
        <dbReference type="EC" id="2.7.1.20"/>
    </reaction>
</comment>
<dbReference type="GO" id="GO:0006144">
    <property type="term" value="P:purine nucleobase metabolic process"/>
    <property type="evidence" value="ECO:0007669"/>
    <property type="project" value="TreeGrafter"/>
</dbReference>
<evidence type="ECO:0000256" key="6">
    <source>
        <dbReference type="ARBA" id="ARBA00022726"/>
    </source>
</evidence>
<keyword evidence="10" id="KW-0493">Microtubule</keyword>
<evidence type="ECO:0000256" key="1">
    <source>
        <dbReference type="ARBA" id="ARBA00001946"/>
    </source>
</evidence>
<proteinExistence type="inferred from homology"/>
<comment type="caution">
    <text evidence="13">The sequence shown here is derived from an EMBL/GenBank/DDBJ whole genome shotgun (WGS) entry which is preliminary data.</text>
</comment>
<comment type="similarity">
    <text evidence="3 11">Belongs to the carbohydrate kinase PfkB family.</text>
</comment>
<dbReference type="InterPro" id="IPR011611">
    <property type="entry name" value="PfkB_dom"/>
</dbReference>
<feature type="domain" description="EB1 C-terminal" evidence="12">
    <location>
        <begin position="192"/>
        <end position="262"/>
    </location>
</feature>
<evidence type="ECO:0000313" key="14">
    <source>
        <dbReference type="Proteomes" id="UP001153555"/>
    </source>
</evidence>
<dbReference type="PRINTS" id="PR00989">
    <property type="entry name" value="ADENOKINASE"/>
</dbReference>
<dbReference type="GO" id="GO:0006166">
    <property type="term" value="P:purine ribonucleoside salvage"/>
    <property type="evidence" value="ECO:0007669"/>
    <property type="project" value="UniProtKB-KW"/>
</dbReference>